<evidence type="ECO:0000256" key="6">
    <source>
        <dbReference type="ARBA" id="ARBA00022917"/>
    </source>
</evidence>
<dbReference type="FunFam" id="1.10.730.10:FF:000006">
    <property type="entry name" value="Arginyl-tRNA synthetase 2, mitochondrial"/>
    <property type="match status" value="1"/>
</dbReference>
<dbReference type="InterPro" id="IPR001278">
    <property type="entry name" value="Arg-tRNA-ligase"/>
</dbReference>
<evidence type="ECO:0000256" key="10">
    <source>
        <dbReference type="ARBA" id="ARBA00049595"/>
    </source>
</evidence>
<dbReference type="InterPro" id="IPR035684">
    <property type="entry name" value="ArgRS_core"/>
</dbReference>
<dbReference type="SUPFAM" id="SSF47323">
    <property type="entry name" value="Anticodon-binding domain of a subclass of class I aminoacyl-tRNA synthetases"/>
    <property type="match status" value="1"/>
</dbReference>
<evidence type="ECO:0000256" key="9">
    <source>
        <dbReference type="ARBA" id="ARBA00049339"/>
    </source>
</evidence>
<dbReference type="EMBL" id="BDGG01000014">
    <property type="protein sequence ID" value="GAV06812.1"/>
    <property type="molecule type" value="Genomic_DNA"/>
</dbReference>
<dbReference type="AlphaFoldDB" id="A0A1D1VZK8"/>
<evidence type="ECO:0000256" key="2">
    <source>
        <dbReference type="ARBA" id="ARBA00012837"/>
    </source>
</evidence>
<dbReference type="Proteomes" id="UP000186922">
    <property type="component" value="Unassembled WGS sequence"/>
</dbReference>
<dbReference type="PANTHER" id="PTHR11956">
    <property type="entry name" value="ARGINYL-TRNA SYNTHETASE"/>
    <property type="match status" value="1"/>
</dbReference>
<dbReference type="SMART" id="SM00836">
    <property type="entry name" value="DALR_1"/>
    <property type="match status" value="1"/>
</dbReference>
<dbReference type="Gene3D" id="3.40.50.620">
    <property type="entry name" value="HUPs"/>
    <property type="match status" value="1"/>
</dbReference>
<evidence type="ECO:0000256" key="11">
    <source>
        <dbReference type="RuleBase" id="RU363038"/>
    </source>
</evidence>
<keyword evidence="3 11" id="KW-0436">Ligase</keyword>
<comment type="caution">
    <text evidence="13">The sequence shown here is derived from an EMBL/GenBank/DDBJ whole genome shotgun (WGS) entry which is preliminary data.</text>
</comment>
<evidence type="ECO:0000256" key="1">
    <source>
        <dbReference type="ARBA" id="ARBA00005594"/>
    </source>
</evidence>
<dbReference type="Pfam" id="PF00750">
    <property type="entry name" value="tRNA-synt_1d"/>
    <property type="match status" value="1"/>
</dbReference>
<evidence type="ECO:0000259" key="12">
    <source>
        <dbReference type="SMART" id="SM00836"/>
    </source>
</evidence>
<reference evidence="13 14" key="1">
    <citation type="journal article" date="2016" name="Nat. Commun.">
        <title>Extremotolerant tardigrade genome and improved radiotolerance of human cultured cells by tardigrade-unique protein.</title>
        <authorList>
            <person name="Hashimoto T."/>
            <person name="Horikawa D.D."/>
            <person name="Saito Y."/>
            <person name="Kuwahara H."/>
            <person name="Kozuka-Hata H."/>
            <person name="Shin-I T."/>
            <person name="Minakuchi Y."/>
            <person name="Ohishi K."/>
            <person name="Motoyama A."/>
            <person name="Aizu T."/>
            <person name="Enomoto A."/>
            <person name="Kondo K."/>
            <person name="Tanaka S."/>
            <person name="Hara Y."/>
            <person name="Koshikawa S."/>
            <person name="Sagara H."/>
            <person name="Miura T."/>
            <person name="Yokobori S."/>
            <person name="Miyagawa K."/>
            <person name="Suzuki Y."/>
            <person name="Kubo T."/>
            <person name="Oyama M."/>
            <person name="Kohara Y."/>
            <person name="Fujiyama A."/>
            <person name="Arakawa K."/>
            <person name="Katayama T."/>
            <person name="Toyoda A."/>
            <person name="Kunieda T."/>
        </authorList>
    </citation>
    <scope>NUCLEOTIDE SEQUENCE [LARGE SCALE GENOMIC DNA]</scope>
    <source>
        <strain evidence="13 14">YOKOZUNA-1</strain>
    </source>
</reference>
<dbReference type="PANTHER" id="PTHR11956:SF11">
    <property type="entry name" value="ARGININE--TRNA LIGASE, MITOCHONDRIAL-RELATED"/>
    <property type="match status" value="1"/>
</dbReference>
<dbReference type="Gene3D" id="1.10.730.10">
    <property type="entry name" value="Isoleucyl-tRNA Synthetase, Domain 1"/>
    <property type="match status" value="1"/>
</dbReference>
<evidence type="ECO:0000256" key="8">
    <source>
        <dbReference type="ARBA" id="ARBA00039495"/>
    </source>
</evidence>
<keyword evidence="6 11" id="KW-0648">Protein biosynthesis</keyword>
<keyword evidence="14" id="KW-1185">Reference proteome</keyword>
<gene>
    <name evidence="13" type="primary">RvY_16736</name>
    <name evidence="13" type="synonym">RvY_16736.1</name>
    <name evidence="13" type="ORF">RvY_16736-1</name>
</gene>
<dbReference type="InterPro" id="IPR009080">
    <property type="entry name" value="tRNAsynth_Ia_anticodon-bd"/>
</dbReference>
<evidence type="ECO:0000256" key="7">
    <source>
        <dbReference type="ARBA" id="ARBA00023146"/>
    </source>
</evidence>
<comment type="catalytic activity">
    <reaction evidence="9">
        <text>tRNA(Arg) + L-arginine + ATP = L-arginyl-tRNA(Arg) + AMP + diphosphate</text>
        <dbReference type="Rhea" id="RHEA:20301"/>
        <dbReference type="Rhea" id="RHEA-COMP:9658"/>
        <dbReference type="Rhea" id="RHEA-COMP:9673"/>
        <dbReference type="ChEBI" id="CHEBI:30616"/>
        <dbReference type="ChEBI" id="CHEBI:32682"/>
        <dbReference type="ChEBI" id="CHEBI:33019"/>
        <dbReference type="ChEBI" id="CHEBI:78442"/>
        <dbReference type="ChEBI" id="CHEBI:78513"/>
        <dbReference type="ChEBI" id="CHEBI:456215"/>
        <dbReference type="EC" id="6.1.1.19"/>
    </reaction>
</comment>
<dbReference type="OrthoDB" id="68056at2759"/>
<evidence type="ECO:0000313" key="14">
    <source>
        <dbReference type="Proteomes" id="UP000186922"/>
    </source>
</evidence>
<evidence type="ECO:0000256" key="4">
    <source>
        <dbReference type="ARBA" id="ARBA00022741"/>
    </source>
</evidence>
<dbReference type="Pfam" id="PF05746">
    <property type="entry name" value="DALR_1"/>
    <property type="match status" value="1"/>
</dbReference>
<organism evidence="13 14">
    <name type="scientific">Ramazzottius varieornatus</name>
    <name type="common">Water bear</name>
    <name type="synonym">Tardigrade</name>
    <dbReference type="NCBI Taxonomy" id="947166"/>
    <lineage>
        <taxon>Eukaryota</taxon>
        <taxon>Metazoa</taxon>
        <taxon>Ecdysozoa</taxon>
        <taxon>Tardigrada</taxon>
        <taxon>Eutardigrada</taxon>
        <taxon>Parachela</taxon>
        <taxon>Hypsibioidea</taxon>
        <taxon>Ramazzottiidae</taxon>
        <taxon>Ramazzottius</taxon>
    </lineage>
</organism>
<dbReference type="GO" id="GO:0004814">
    <property type="term" value="F:arginine-tRNA ligase activity"/>
    <property type="evidence" value="ECO:0007669"/>
    <property type="project" value="UniProtKB-EC"/>
</dbReference>
<dbReference type="InterPro" id="IPR008909">
    <property type="entry name" value="DALR_anticod-bd"/>
</dbReference>
<dbReference type="STRING" id="947166.A0A1D1VZK8"/>
<dbReference type="GO" id="GO:0032543">
    <property type="term" value="P:mitochondrial translation"/>
    <property type="evidence" value="ECO:0007669"/>
    <property type="project" value="TreeGrafter"/>
</dbReference>
<dbReference type="GO" id="GO:0005739">
    <property type="term" value="C:mitochondrion"/>
    <property type="evidence" value="ECO:0007669"/>
    <property type="project" value="TreeGrafter"/>
</dbReference>
<dbReference type="InterPro" id="IPR014729">
    <property type="entry name" value="Rossmann-like_a/b/a_fold"/>
</dbReference>
<accession>A0A1D1VZK8</accession>
<dbReference type="GO" id="GO:0006420">
    <property type="term" value="P:arginyl-tRNA aminoacylation"/>
    <property type="evidence" value="ECO:0007669"/>
    <property type="project" value="InterPro"/>
</dbReference>
<name>A0A1D1VZK8_RAMVA</name>
<proteinExistence type="inferred from homology"/>
<evidence type="ECO:0000256" key="3">
    <source>
        <dbReference type="ARBA" id="ARBA00022598"/>
    </source>
</evidence>
<protein>
    <recommendedName>
        <fullName evidence="8">Probable arginine--tRNA ligase, mitochondrial</fullName>
        <ecNumber evidence="2">6.1.1.19</ecNumber>
    </recommendedName>
</protein>
<feature type="domain" description="DALR anticodon binding" evidence="12">
    <location>
        <begin position="206"/>
        <end position="321"/>
    </location>
</feature>
<keyword evidence="4 11" id="KW-0547">Nucleotide-binding</keyword>
<keyword evidence="5 11" id="KW-0067">ATP-binding</keyword>
<comment type="similarity">
    <text evidence="1 11">Belongs to the class-I aminoacyl-tRNA synthetase family.</text>
</comment>
<sequence>MAEYLKVYKRLGITFDEITGESKFVKAAKEVSTRIEAERPSDSLLKETALVDKRLLKSDGSSLYLSRDLAAILEHARQLDFDEKLYVVDNSQHDHFQYLFKLARDFDEIEDRDFRHIKFGRIRGLSTRQGKVQLLSEILDKAETSMIERIKRSKYARPRPEEMDDVAKTLALTVIFINDFKQKRQMDYSDPFLTLQQSEGDSGVFLQYNHARLCSVEKNSGVKLNPDVALDYLNEEEALALISHLSLAPATAQTAMEDFEPVVIVKYLFLNAHLTSKALKSLRVKDRAPEVAEGRLFLFHCSRIVARSFLKLLGIQPLDAM</sequence>
<dbReference type="GO" id="GO:0005524">
    <property type="term" value="F:ATP binding"/>
    <property type="evidence" value="ECO:0007669"/>
    <property type="project" value="UniProtKB-KW"/>
</dbReference>
<evidence type="ECO:0000256" key="5">
    <source>
        <dbReference type="ARBA" id="ARBA00022840"/>
    </source>
</evidence>
<evidence type="ECO:0000313" key="13">
    <source>
        <dbReference type="EMBL" id="GAV06812.1"/>
    </source>
</evidence>
<dbReference type="SUPFAM" id="SSF52374">
    <property type="entry name" value="Nucleotidylyl transferase"/>
    <property type="match status" value="1"/>
</dbReference>
<comment type="function">
    <text evidence="10">Catalyzes the attachment of arginine to tRNA(Arg) in a two-step reaction: arginine is first activated by ATP to form Arg-AMP and then transferred to the acceptor end of tRNA(Arg).</text>
</comment>
<keyword evidence="7 11" id="KW-0030">Aminoacyl-tRNA synthetase</keyword>
<dbReference type="EC" id="6.1.1.19" evidence="2"/>